<feature type="transmembrane region" description="Helical" evidence="1">
    <location>
        <begin position="76"/>
        <end position="95"/>
    </location>
</feature>
<organism evidence="2 3">
    <name type="scientific">Rhodoplanes serenus</name>
    <dbReference type="NCBI Taxonomy" id="200615"/>
    <lineage>
        <taxon>Bacteria</taxon>
        <taxon>Pseudomonadati</taxon>
        <taxon>Pseudomonadota</taxon>
        <taxon>Alphaproteobacteria</taxon>
        <taxon>Hyphomicrobiales</taxon>
        <taxon>Nitrobacteraceae</taxon>
        <taxon>Rhodoplanes</taxon>
    </lineage>
</organism>
<sequence>MIALQVTALVLVAVAMGLALAHALEFPGKLRLTREQYLATQSIYYPGFTIGGIAEPVALVALAVLVWLTPAGTVRGLTIAALAAIAAMHATYWLLTHPVNGFWTAGAALDRLGRGFFAFDPLGRGHSDEPPDWTRMRDRWEVSHVVRAAFGLAGLILLATALAL</sequence>
<keyword evidence="3" id="KW-1185">Reference proteome</keyword>
<reference evidence="3" key="1">
    <citation type="submission" date="2018-10" db="EMBL/GenBank/DDBJ databases">
        <authorList>
            <person name="Peiro R."/>
            <person name="Begona"/>
            <person name="Cbmso G."/>
            <person name="Lopez M."/>
            <person name="Gonzalez S."/>
            <person name="Sacristan E."/>
            <person name="Castillo E."/>
        </authorList>
    </citation>
    <scope>NUCLEOTIDE SEQUENCE [LARGE SCALE GENOMIC DNA]</scope>
</reference>
<proteinExistence type="predicted"/>
<accession>A0A3S4BEX2</accession>
<gene>
    <name evidence="2" type="ORF">RHODGE_RHODGE_02074</name>
</gene>
<dbReference type="RefSeq" id="WP_244601561.1">
    <property type="nucleotide sequence ID" value="NZ_UWOC01000137.1"/>
</dbReference>
<keyword evidence="1" id="KW-0472">Membrane</keyword>
<feature type="transmembrane region" description="Helical" evidence="1">
    <location>
        <begin position="145"/>
        <end position="163"/>
    </location>
</feature>
<keyword evidence="1" id="KW-0812">Transmembrane</keyword>
<feature type="transmembrane region" description="Helical" evidence="1">
    <location>
        <begin position="47"/>
        <end position="69"/>
    </location>
</feature>
<dbReference type="Proteomes" id="UP000289200">
    <property type="component" value="Unassembled WGS sequence"/>
</dbReference>
<dbReference type="EMBL" id="UWOC01000137">
    <property type="protein sequence ID" value="VCU08215.1"/>
    <property type="molecule type" value="Genomic_DNA"/>
</dbReference>
<evidence type="ECO:0000313" key="2">
    <source>
        <dbReference type="EMBL" id="VCU08215.1"/>
    </source>
</evidence>
<name>A0A3S4BEX2_9BRAD</name>
<dbReference type="AlphaFoldDB" id="A0A3S4BEX2"/>
<evidence type="ECO:0000313" key="3">
    <source>
        <dbReference type="Proteomes" id="UP000289200"/>
    </source>
</evidence>
<evidence type="ECO:0008006" key="4">
    <source>
        <dbReference type="Google" id="ProtNLM"/>
    </source>
</evidence>
<dbReference type="Pfam" id="PF08592">
    <property type="entry name" value="Anthrone_oxy"/>
    <property type="match status" value="1"/>
</dbReference>
<protein>
    <recommendedName>
        <fullName evidence="4">DUF1772 domain-containing protein</fullName>
    </recommendedName>
</protein>
<evidence type="ECO:0000256" key="1">
    <source>
        <dbReference type="SAM" id="Phobius"/>
    </source>
</evidence>
<dbReference type="InterPro" id="IPR013901">
    <property type="entry name" value="Anthrone_oxy"/>
</dbReference>
<comment type="caution">
    <text evidence="2">The sequence shown here is derived from an EMBL/GenBank/DDBJ whole genome shotgun (WGS) entry which is preliminary data.</text>
</comment>
<keyword evidence="1" id="KW-1133">Transmembrane helix</keyword>